<reference evidence="1 2" key="1">
    <citation type="submission" date="2018-02" db="EMBL/GenBank/DDBJ databases">
        <title>Draft genome of wild Prunus yedoensis var. nudiflora.</title>
        <authorList>
            <person name="Baek S."/>
            <person name="Kim J.-H."/>
            <person name="Choi K."/>
            <person name="Kim G.-B."/>
            <person name="Cho A."/>
            <person name="Jang H."/>
            <person name="Shin C.-H."/>
            <person name="Yu H.-J."/>
            <person name="Mun J.-H."/>
        </authorList>
    </citation>
    <scope>NUCLEOTIDE SEQUENCE [LARGE SCALE GENOMIC DNA]</scope>
    <source>
        <strain evidence="2">cv. Jeju island</strain>
        <tissue evidence="1">Leaf</tissue>
    </source>
</reference>
<proteinExistence type="predicted"/>
<dbReference type="OrthoDB" id="550575at2759"/>
<dbReference type="PANTHER" id="PTHR38926:SF2">
    <property type="entry name" value="F-BOX_LRR-REPEAT PROTEIN 21-RELATED"/>
    <property type="match status" value="1"/>
</dbReference>
<dbReference type="Gene3D" id="3.80.10.10">
    <property type="entry name" value="Ribonuclease Inhibitor"/>
    <property type="match status" value="1"/>
</dbReference>
<comment type="caution">
    <text evidence="1">The sequence shown here is derived from an EMBL/GenBank/DDBJ whole genome shotgun (WGS) entry which is preliminary data.</text>
</comment>
<gene>
    <name evidence="1" type="ORF">Pyn_07905</name>
</gene>
<dbReference type="InterPro" id="IPR032675">
    <property type="entry name" value="LRR_dom_sf"/>
</dbReference>
<accession>A0A314ZAA6</accession>
<dbReference type="Proteomes" id="UP000250321">
    <property type="component" value="Unassembled WGS sequence"/>
</dbReference>
<dbReference type="SUPFAM" id="SSF52047">
    <property type="entry name" value="RNI-like"/>
    <property type="match status" value="1"/>
</dbReference>
<name>A0A314ZAA6_PRUYE</name>
<dbReference type="PANTHER" id="PTHR38926">
    <property type="entry name" value="F-BOX DOMAIN CONTAINING PROTEIN, EXPRESSED"/>
    <property type="match status" value="1"/>
</dbReference>
<protein>
    <submittedName>
        <fullName evidence="1">F-box protein FBW2</fullName>
    </submittedName>
</protein>
<evidence type="ECO:0000313" key="2">
    <source>
        <dbReference type="Proteomes" id="UP000250321"/>
    </source>
</evidence>
<sequence>MIFSYITEHAGSLQTLRLPRSEIGDSIVEQTAGGLSTITFLDLSYCGKIGSRALEAIGKNCKLLVGLCRNMHPLDTAGKPLMDEEAHAIATTMPRLKHLEMAYHLISTKSALQILSSCTELEFLDLRRCWDVQLEDKFLKEKYPKLKVLGPLILDYYERE</sequence>
<organism evidence="1 2">
    <name type="scientific">Prunus yedoensis var. nudiflora</name>
    <dbReference type="NCBI Taxonomy" id="2094558"/>
    <lineage>
        <taxon>Eukaryota</taxon>
        <taxon>Viridiplantae</taxon>
        <taxon>Streptophyta</taxon>
        <taxon>Embryophyta</taxon>
        <taxon>Tracheophyta</taxon>
        <taxon>Spermatophyta</taxon>
        <taxon>Magnoliopsida</taxon>
        <taxon>eudicotyledons</taxon>
        <taxon>Gunneridae</taxon>
        <taxon>Pentapetalae</taxon>
        <taxon>rosids</taxon>
        <taxon>fabids</taxon>
        <taxon>Rosales</taxon>
        <taxon>Rosaceae</taxon>
        <taxon>Amygdaloideae</taxon>
        <taxon>Amygdaleae</taxon>
        <taxon>Prunus</taxon>
    </lineage>
</organism>
<dbReference type="AlphaFoldDB" id="A0A314ZAA6"/>
<dbReference type="STRING" id="2094558.A0A314ZAA6"/>
<dbReference type="InterPro" id="IPR001611">
    <property type="entry name" value="Leu-rich_rpt"/>
</dbReference>
<evidence type="ECO:0000313" key="1">
    <source>
        <dbReference type="EMBL" id="PQQ14314.1"/>
    </source>
</evidence>
<keyword evidence="2" id="KW-1185">Reference proteome</keyword>
<dbReference type="Pfam" id="PF13516">
    <property type="entry name" value="LRR_6"/>
    <property type="match status" value="1"/>
</dbReference>
<dbReference type="EMBL" id="PJQY01000264">
    <property type="protein sequence ID" value="PQQ14314.1"/>
    <property type="molecule type" value="Genomic_DNA"/>
</dbReference>